<gene>
    <name evidence="2" type="ORF">ABB37_08486</name>
</gene>
<feature type="compositionally biased region" description="Basic and acidic residues" evidence="1">
    <location>
        <begin position="315"/>
        <end position="327"/>
    </location>
</feature>
<comment type="caution">
    <text evidence="2">The sequence shown here is derived from an EMBL/GenBank/DDBJ whole genome shotgun (WGS) entry which is preliminary data.</text>
</comment>
<dbReference type="AlphaFoldDB" id="A0A0N0DS56"/>
<dbReference type="VEuPathDB" id="TriTrypDB:LpyrH10_24_1260"/>
<dbReference type="GeneID" id="26908770"/>
<protein>
    <submittedName>
        <fullName evidence="2">Uncharacterized protein</fullName>
    </submittedName>
</protein>
<dbReference type="RefSeq" id="XP_015654056.1">
    <property type="nucleotide sequence ID" value="XM_015807517.1"/>
</dbReference>
<feature type="compositionally biased region" description="Low complexity" evidence="1">
    <location>
        <begin position="286"/>
        <end position="299"/>
    </location>
</feature>
<reference evidence="2 3" key="1">
    <citation type="submission" date="2015-07" db="EMBL/GenBank/DDBJ databases">
        <title>High-quality genome of monoxenous trypanosomatid Leptomonas pyrrhocoris.</title>
        <authorList>
            <person name="Flegontov P."/>
            <person name="Butenko A."/>
            <person name="Firsov S."/>
            <person name="Vlcek C."/>
            <person name="Logacheva M.D."/>
            <person name="Field M."/>
            <person name="Filatov D."/>
            <person name="Flegontova O."/>
            <person name="Gerasimov E."/>
            <person name="Jackson A.P."/>
            <person name="Kelly S."/>
            <person name="Opperdoes F."/>
            <person name="O'Reilly A."/>
            <person name="Votypka J."/>
            <person name="Yurchenko V."/>
            <person name="Lukes J."/>
        </authorList>
    </citation>
    <scope>NUCLEOTIDE SEQUENCE [LARGE SCALE GENOMIC DNA]</scope>
    <source>
        <strain evidence="2">H10</strain>
    </source>
</reference>
<accession>A0A0N0DS56</accession>
<evidence type="ECO:0000313" key="3">
    <source>
        <dbReference type="Proteomes" id="UP000037923"/>
    </source>
</evidence>
<dbReference type="EMBL" id="LGTL01000024">
    <property type="protein sequence ID" value="KPA75617.1"/>
    <property type="molecule type" value="Genomic_DNA"/>
</dbReference>
<dbReference type="Proteomes" id="UP000037923">
    <property type="component" value="Unassembled WGS sequence"/>
</dbReference>
<proteinExistence type="predicted"/>
<evidence type="ECO:0000256" key="1">
    <source>
        <dbReference type="SAM" id="MobiDB-lite"/>
    </source>
</evidence>
<name>A0A0N0DS56_LEPPY</name>
<keyword evidence="3" id="KW-1185">Reference proteome</keyword>
<dbReference type="OMA" id="NRHGRLN"/>
<evidence type="ECO:0000313" key="2">
    <source>
        <dbReference type="EMBL" id="KPA75618.1"/>
    </source>
</evidence>
<dbReference type="EMBL" id="LGTL01000024">
    <property type="protein sequence ID" value="KPA75618.1"/>
    <property type="molecule type" value="Genomic_DNA"/>
</dbReference>
<feature type="compositionally biased region" description="Polar residues" evidence="1">
    <location>
        <begin position="117"/>
        <end position="136"/>
    </location>
</feature>
<feature type="compositionally biased region" description="Low complexity" evidence="1">
    <location>
        <begin position="1"/>
        <end position="15"/>
    </location>
</feature>
<organism evidence="2 3">
    <name type="scientific">Leptomonas pyrrhocoris</name>
    <name type="common">Firebug parasite</name>
    <dbReference type="NCBI Taxonomy" id="157538"/>
    <lineage>
        <taxon>Eukaryota</taxon>
        <taxon>Discoba</taxon>
        <taxon>Euglenozoa</taxon>
        <taxon>Kinetoplastea</taxon>
        <taxon>Metakinetoplastina</taxon>
        <taxon>Trypanosomatida</taxon>
        <taxon>Trypanosomatidae</taxon>
        <taxon>Leishmaniinae</taxon>
        <taxon>Leptomonas</taxon>
    </lineage>
</organism>
<dbReference type="RefSeq" id="XP_015654057.1">
    <property type="nucleotide sequence ID" value="XM_015807518.1"/>
</dbReference>
<dbReference type="OrthoDB" id="261884at2759"/>
<feature type="compositionally biased region" description="Low complexity" evidence="1">
    <location>
        <begin position="94"/>
        <end position="105"/>
    </location>
</feature>
<feature type="region of interest" description="Disordered" evidence="1">
    <location>
        <begin position="272"/>
        <end position="327"/>
    </location>
</feature>
<sequence>MSAQPKPTAATPPVVARRRPKPQYLAPGQHLKVASRKPPTQEVPPEQGIPRDPWESQDAAAHPLHTHDDDDDVCGTPRPPSAPLSGSMTGGGSRSPLGRRSSAGGHPFSSHLRRSRSNANSESTPSKEVSSNSVMSENAPGLPAKTASVTPPAAPEAEEPVEEKEKGNGVDAADKAAKTEEDQEEEEYYHTAPKGPELTAAERAQRVLEMQQQALEAKQLQKLTEQGIARRPKTLVRNRHGRLQAIAAPSSATTTEETLCIDDAPVVMEAKAKARRGVRDTTQSKATMPAPTPTVTTTASGGDDLVNSRSSTPITRDEPAKLEIDLD</sequence>
<feature type="region of interest" description="Disordered" evidence="1">
    <location>
        <begin position="1"/>
        <end position="204"/>
    </location>
</feature>
<feature type="compositionally biased region" description="Basic and acidic residues" evidence="1">
    <location>
        <begin position="163"/>
        <end position="180"/>
    </location>
</feature>